<dbReference type="InterPro" id="IPR001854">
    <property type="entry name" value="Ribosomal_uL29"/>
</dbReference>
<dbReference type="NCBIfam" id="TIGR00012">
    <property type="entry name" value="L29"/>
    <property type="match status" value="1"/>
</dbReference>
<proteinExistence type="inferred from homology"/>
<organism evidence="6 7">
    <name type="scientific">Pyxidicoccus parkwayensis</name>
    <dbReference type="NCBI Taxonomy" id="2813578"/>
    <lineage>
        <taxon>Bacteria</taxon>
        <taxon>Pseudomonadati</taxon>
        <taxon>Myxococcota</taxon>
        <taxon>Myxococcia</taxon>
        <taxon>Myxococcales</taxon>
        <taxon>Cystobacterineae</taxon>
        <taxon>Myxococcaceae</taxon>
        <taxon>Pyxidicoccus</taxon>
    </lineage>
</organism>
<dbReference type="CDD" id="cd00427">
    <property type="entry name" value="Ribosomal_L29_HIP"/>
    <property type="match status" value="1"/>
</dbReference>
<keyword evidence="2 5" id="KW-0689">Ribosomal protein</keyword>
<name>A0ABX7P8W8_9BACT</name>
<dbReference type="GO" id="GO:0016787">
    <property type="term" value="F:hydrolase activity"/>
    <property type="evidence" value="ECO:0007669"/>
    <property type="project" value="UniProtKB-KW"/>
</dbReference>
<evidence type="ECO:0000256" key="1">
    <source>
        <dbReference type="ARBA" id="ARBA00009254"/>
    </source>
</evidence>
<dbReference type="HAMAP" id="MF_00374">
    <property type="entry name" value="Ribosomal_uL29"/>
    <property type="match status" value="1"/>
</dbReference>
<accession>A0ABX7P8W8</accession>
<dbReference type="GO" id="GO:0005840">
    <property type="term" value="C:ribosome"/>
    <property type="evidence" value="ECO:0007669"/>
    <property type="project" value="UniProtKB-KW"/>
</dbReference>
<evidence type="ECO:0000256" key="4">
    <source>
        <dbReference type="ARBA" id="ARBA00035204"/>
    </source>
</evidence>
<dbReference type="Pfam" id="PF00831">
    <property type="entry name" value="Ribosomal_L29"/>
    <property type="match status" value="1"/>
</dbReference>
<sequence length="72" mass="8258">METAMATAKELKELSAEDLQRRATELRETLFQDQLKRRTGSLDSPSERTQHRRDLARVLTVMTQKAKTAKQG</sequence>
<evidence type="ECO:0000256" key="2">
    <source>
        <dbReference type="ARBA" id="ARBA00022980"/>
    </source>
</evidence>
<evidence type="ECO:0000256" key="5">
    <source>
        <dbReference type="HAMAP-Rule" id="MF_00374"/>
    </source>
</evidence>
<comment type="similarity">
    <text evidence="1 5">Belongs to the universal ribosomal protein uL29 family.</text>
</comment>
<protein>
    <recommendedName>
        <fullName evidence="4 5">Large ribosomal subunit protein uL29</fullName>
    </recommendedName>
</protein>
<evidence type="ECO:0000256" key="3">
    <source>
        <dbReference type="ARBA" id="ARBA00023274"/>
    </source>
</evidence>
<gene>
    <name evidence="5" type="primary">rpmC</name>
    <name evidence="6" type="ORF">JY651_19335</name>
</gene>
<keyword evidence="6" id="KW-0378">Hydrolase</keyword>
<dbReference type="SUPFAM" id="SSF46561">
    <property type="entry name" value="Ribosomal protein L29 (L29p)"/>
    <property type="match status" value="1"/>
</dbReference>
<dbReference type="RefSeq" id="WP_206728468.1">
    <property type="nucleotide sequence ID" value="NZ_CP071090.1"/>
</dbReference>
<reference evidence="6 7" key="1">
    <citation type="submission" date="2021-02" db="EMBL/GenBank/DDBJ databases">
        <title>De Novo genome assembly of isolated myxobacteria.</title>
        <authorList>
            <person name="Stevens D.C."/>
        </authorList>
    </citation>
    <scope>NUCLEOTIDE SEQUENCE [LARGE SCALE GENOMIC DNA]</scope>
    <source>
        <strain evidence="7">SCPEA02</strain>
    </source>
</reference>
<dbReference type="EMBL" id="CP071090">
    <property type="protein sequence ID" value="QSQ26935.1"/>
    <property type="molecule type" value="Genomic_DNA"/>
</dbReference>
<dbReference type="Gene3D" id="1.10.287.310">
    <property type="match status" value="1"/>
</dbReference>
<dbReference type="Proteomes" id="UP000662747">
    <property type="component" value="Chromosome"/>
</dbReference>
<keyword evidence="3 5" id="KW-0687">Ribonucleoprotein</keyword>
<keyword evidence="7" id="KW-1185">Reference proteome</keyword>
<evidence type="ECO:0000313" key="6">
    <source>
        <dbReference type="EMBL" id="QSQ26935.1"/>
    </source>
</evidence>
<dbReference type="InterPro" id="IPR036049">
    <property type="entry name" value="Ribosomal_uL29_sf"/>
</dbReference>
<evidence type="ECO:0000313" key="7">
    <source>
        <dbReference type="Proteomes" id="UP000662747"/>
    </source>
</evidence>